<feature type="signal peptide" evidence="1">
    <location>
        <begin position="1"/>
        <end position="17"/>
    </location>
</feature>
<accession>A0A2W2DGZ0</accession>
<gene>
    <name evidence="2" type="ORF">C1I99_22365</name>
</gene>
<sequence length="264" mass="27288">MAAGAVAAMLVFTVGCADTGSAAPETTVDAGTPATSAAPADLKGLLTNPHEDPSQDEVLEFDFAQVAEKNLLAPPKGMAFTPDACVNYVTTGDAAGTPLQTAPAATIAGFNGRMQFNAASPVGKDHNLGHDNFFAQFVVELPEGPKLADMHKAALECSDGDITLDGKLAGKLTNVDHAAPALAGAETVGLVQRIIFAPPKDPAGTEILKRFYGSVDPDGGIDRIKHIVMVVLGDVFYYGIVSDAPTATKMAENFHRLATARGLA</sequence>
<dbReference type="RefSeq" id="WP_111136187.1">
    <property type="nucleotide sequence ID" value="NZ_POUB01000187.1"/>
</dbReference>
<keyword evidence="1" id="KW-0732">Signal</keyword>
<proteinExistence type="predicted"/>
<evidence type="ECO:0008006" key="4">
    <source>
        <dbReference type="Google" id="ProtNLM"/>
    </source>
</evidence>
<name>A0A2W2DGZ0_9ACTN</name>
<dbReference type="OrthoDB" id="3359800at2"/>
<evidence type="ECO:0000313" key="3">
    <source>
        <dbReference type="Proteomes" id="UP000248749"/>
    </source>
</evidence>
<evidence type="ECO:0000313" key="2">
    <source>
        <dbReference type="EMBL" id="PZF92053.1"/>
    </source>
</evidence>
<reference evidence="2 3" key="1">
    <citation type="submission" date="2018-01" db="EMBL/GenBank/DDBJ databases">
        <title>Draft genome sequence of Salinispora sp. 13K206.</title>
        <authorList>
            <person name="Sahin N."/>
            <person name="Saygin H."/>
            <person name="Ay H."/>
        </authorList>
    </citation>
    <scope>NUCLEOTIDE SEQUENCE [LARGE SCALE GENOMIC DNA]</scope>
    <source>
        <strain evidence="2 3">13K206</strain>
    </source>
</reference>
<comment type="caution">
    <text evidence="2">The sequence shown here is derived from an EMBL/GenBank/DDBJ whole genome shotgun (WGS) entry which is preliminary data.</text>
</comment>
<evidence type="ECO:0000256" key="1">
    <source>
        <dbReference type="SAM" id="SignalP"/>
    </source>
</evidence>
<organism evidence="2 3">
    <name type="scientific">Micromonospora deserti</name>
    <dbReference type="NCBI Taxonomy" id="2070366"/>
    <lineage>
        <taxon>Bacteria</taxon>
        <taxon>Bacillati</taxon>
        <taxon>Actinomycetota</taxon>
        <taxon>Actinomycetes</taxon>
        <taxon>Micromonosporales</taxon>
        <taxon>Micromonosporaceae</taxon>
        <taxon>Micromonospora</taxon>
    </lineage>
</organism>
<dbReference type="AlphaFoldDB" id="A0A2W2DGZ0"/>
<protein>
    <recommendedName>
        <fullName evidence="4">PknH-like extracellular domain-containing protein</fullName>
    </recommendedName>
</protein>
<dbReference type="EMBL" id="POUB01000187">
    <property type="protein sequence ID" value="PZF92053.1"/>
    <property type="molecule type" value="Genomic_DNA"/>
</dbReference>
<dbReference type="Proteomes" id="UP000248749">
    <property type="component" value="Unassembled WGS sequence"/>
</dbReference>
<keyword evidence="3" id="KW-1185">Reference proteome</keyword>
<feature type="chain" id="PRO_5038332993" description="PknH-like extracellular domain-containing protein" evidence="1">
    <location>
        <begin position="18"/>
        <end position="264"/>
    </location>
</feature>